<reference evidence="2" key="1">
    <citation type="submission" date="2023-09" db="UniProtKB">
        <authorList>
            <consortium name="Ensembl"/>
        </authorList>
    </citation>
    <scope>IDENTIFICATION</scope>
</reference>
<evidence type="ECO:0000313" key="2">
    <source>
        <dbReference type="Ensembl" id="ENSCCNP00000026869.1"/>
    </source>
</evidence>
<dbReference type="PANTHER" id="PTHR36861:SF1">
    <property type="entry name" value="COILED-COIL DOMAIN-CONTAINING PROTEIN 116"/>
    <property type="match status" value="1"/>
</dbReference>
<name>A0A8C0XJB1_CASCN</name>
<evidence type="ECO:0000256" key="1">
    <source>
        <dbReference type="SAM" id="MobiDB-lite"/>
    </source>
</evidence>
<dbReference type="InterPro" id="IPR031532">
    <property type="entry name" value="DUF4702"/>
</dbReference>
<feature type="region of interest" description="Disordered" evidence="1">
    <location>
        <begin position="354"/>
        <end position="374"/>
    </location>
</feature>
<accession>A0A8C0XJB1</accession>
<dbReference type="Ensembl" id="ENSCCNT00000034043.1">
    <property type="protein sequence ID" value="ENSCCNP00000026869.1"/>
    <property type="gene ID" value="ENSCCNG00000026031.1"/>
</dbReference>
<dbReference type="GO" id="GO:0005813">
    <property type="term" value="C:centrosome"/>
    <property type="evidence" value="ECO:0007669"/>
    <property type="project" value="TreeGrafter"/>
</dbReference>
<feature type="region of interest" description="Disordered" evidence="1">
    <location>
        <begin position="410"/>
        <end position="435"/>
    </location>
</feature>
<sequence>MASCRHHSGYLADDEAGHSTYVVRPKKPLLPEMGPASKLSRVPYPPTMSDSSAHQGHRPDPKCPQAFGSFLDFLTQGQVLDSLQSVVEEATERLAAMKTDAGVPLVEVKDPVEVPSGARRVRPRPSFNTVHRHRARPTLCTGDPNNYPSCSSSMSDSHSSLKVGCLGSHNRDSELGAQGLGSLPPMKDTLLLEKSLKRLQRLENKGRVLTQPNSQRNSLLWDSLDSQTSSQWTQEQPLSWFSGLLGSCPGTPSASELGPGERELMFLKREFNREMKSLLSQPASFDLPGYCSLREPYHTLDFLAKHHLFPALHNVVSQAVDKLSGARRHDGCPLFPATEPNVPVNHLRQPDSKLVTPKEGEEPYNSLPTTASSPKMFWRKNKSRRGSPTMSNAQMATRFRLKVIPTEEFNVPKPSFHPTQEAPDSDPKLQNPPVALSSSQRAQPWHGLHLTLPAPGITVELASSQCCLRGPVPRPLASPHPPPPFSLFSLLLFLVRSISPFPASLCSEMTSSRAGLGILGKNLQGKGPHHS</sequence>
<protein>
    <recommendedName>
        <fullName evidence="3">Coiled-coil domain-containing protein 116</fullName>
    </recommendedName>
</protein>
<organism evidence="2">
    <name type="scientific">Castor canadensis</name>
    <name type="common">American beaver</name>
    <dbReference type="NCBI Taxonomy" id="51338"/>
    <lineage>
        <taxon>Eukaryota</taxon>
        <taxon>Metazoa</taxon>
        <taxon>Chordata</taxon>
        <taxon>Craniata</taxon>
        <taxon>Vertebrata</taxon>
        <taxon>Euteleostomi</taxon>
        <taxon>Mammalia</taxon>
        <taxon>Eutheria</taxon>
        <taxon>Euarchontoglires</taxon>
        <taxon>Glires</taxon>
        <taxon>Rodentia</taxon>
        <taxon>Castorimorpha</taxon>
        <taxon>Castoridae</taxon>
        <taxon>Castor</taxon>
    </lineage>
</organism>
<feature type="region of interest" description="Disordered" evidence="1">
    <location>
        <begin position="26"/>
        <end position="62"/>
    </location>
</feature>
<proteinExistence type="predicted"/>
<dbReference type="Pfam" id="PF15774">
    <property type="entry name" value="DUF4702"/>
    <property type="match status" value="1"/>
</dbReference>
<dbReference type="PANTHER" id="PTHR36861">
    <property type="entry name" value="COILED-COIL DOMAIN-CONTAINING PROTEIN 116"/>
    <property type="match status" value="1"/>
</dbReference>
<dbReference type="AlphaFoldDB" id="A0A8C0XJB1"/>
<evidence type="ECO:0008006" key="3">
    <source>
        <dbReference type="Google" id="ProtNLM"/>
    </source>
</evidence>